<evidence type="ECO:0000256" key="3">
    <source>
        <dbReference type="ARBA" id="ARBA00022676"/>
    </source>
</evidence>
<name>X0SUC8_9ZZZZ</name>
<sequence length="366" mass="41184">MMKDKIDIVVGICTKNVEDTIEGVIKVVDQGLNDYFPEKKSLIIVSDGFSKDHTKERANKTVTRTEKMVLDQVGKIGKGNGVKTIFIKAEEVGAEAVALVDGDLTSITPEWLKHLVQPILTGHDLVAPFYARHKYDGVITNHLAYPLTRALYGISIRQPIGGEYGLSAKMVKKALVHPLFPAEFGIDIFITTVAACEDMKMIEAKLGIKSHDSTKDYKDPKVLLVPMFNQVTGSILDLTIFYKGLSKKKVGDRSVERIGVKEVETPKEVVMDISGYINDFKSGYEETIKEKNFFLPAEIISSLDKISENYGVEDFNFPIDLWAQIVYYSLSYYEQKKDRKEDILEILRILWQGRLASFAVETKDLD</sequence>
<keyword evidence="5" id="KW-0460">Magnesium</keyword>
<dbReference type="SUPFAM" id="SSF53448">
    <property type="entry name" value="Nucleotide-diphospho-sugar transferases"/>
    <property type="match status" value="1"/>
</dbReference>
<evidence type="ECO:0000256" key="2">
    <source>
        <dbReference type="ARBA" id="ARBA00006739"/>
    </source>
</evidence>
<accession>X0SUC8</accession>
<dbReference type="Pfam" id="PF00535">
    <property type="entry name" value="Glycos_transf_2"/>
    <property type="match status" value="1"/>
</dbReference>
<dbReference type="InterPro" id="IPR050256">
    <property type="entry name" value="Glycosyltransferase_2"/>
</dbReference>
<gene>
    <name evidence="7" type="ORF">S01H1_04526</name>
</gene>
<dbReference type="PANTHER" id="PTHR48090:SF10">
    <property type="entry name" value="GLUCOSYL-3-PHOSPHOGLYCERATE SYNTHASE"/>
    <property type="match status" value="1"/>
</dbReference>
<evidence type="ECO:0000256" key="5">
    <source>
        <dbReference type="ARBA" id="ARBA00022842"/>
    </source>
</evidence>
<evidence type="ECO:0000313" key="7">
    <source>
        <dbReference type="EMBL" id="GAF84798.1"/>
    </source>
</evidence>
<evidence type="ECO:0000259" key="6">
    <source>
        <dbReference type="Pfam" id="PF00535"/>
    </source>
</evidence>
<dbReference type="GO" id="GO:0016757">
    <property type="term" value="F:glycosyltransferase activity"/>
    <property type="evidence" value="ECO:0007669"/>
    <property type="project" value="UniProtKB-KW"/>
</dbReference>
<dbReference type="PANTHER" id="PTHR48090">
    <property type="entry name" value="UNDECAPRENYL-PHOSPHATE 4-DEOXY-4-FORMAMIDO-L-ARABINOSE TRANSFERASE-RELATED"/>
    <property type="match status" value="1"/>
</dbReference>
<protein>
    <recommendedName>
        <fullName evidence="6">Glycosyltransferase 2-like domain-containing protein</fullName>
    </recommendedName>
</protein>
<dbReference type="Gene3D" id="3.90.550.10">
    <property type="entry name" value="Spore Coat Polysaccharide Biosynthesis Protein SpsA, Chain A"/>
    <property type="match status" value="1"/>
</dbReference>
<comment type="similarity">
    <text evidence="2">Belongs to the glycosyltransferase 2 family.</text>
</comment>
<proteinExistence type="inferred from homology"/>
<dbReference type="EMBL" id="BARS01002387">
    <property type="protein sequence ID" value="GAF84798.1"/>
    <property type="molecule type" value="Genomic_DNA"/>
</dbReference>
<dbReference type="AlphaFoldDB" id="X0SUC8"/>
<evidence type="ECO:0000256" key="4">
    <source>
        <dbReference type="ARBA" id="ARBA00022679"/>
    </source>
</evidence>
<dbReference type="InterPro" id="IPR029044">
    <property type="entry name" value="Nucleotide-diphossugar_trans"/>
</dbReference>
<evidence type="ECO:0000256" key="1">
    <source>
        <dbReference type="ARBA" id="ARBA00001946"/>
    </source>
</evidence>
<feature type="non-terminal residue" evidence="7">
    <location>
        <position position="366"/>
    </location>
</feature>
<reference evidence="7" key="1">
    <citation type="journal article" date="2014" name="Front. Microbiol.">
        <title>High frequency of phylogenetically diverse reductive dehalogenase-homologous genes in deep subseafloor sedimentary metagenomes.</title>
        <authorList>
            <person name="Kawai M."/>
            <person name="Futagami T."/>
            <person name="Toyoda A."/>
            <person name="Takaki Y."/>
            <person name="Nishi S."/>
            <person name="Hori S."/>
            <person name="Arai W."/>
            <person name="Tsubouchi T."/>
            <person name="Morono Y."/>
            <person name="Uchiyama I."/>
            <person name="Ito T."/>
            <person name="Fujiyama A."/>
            <person name="Inagaki F."/>
            <person name="Takami H."/>
        </authorList>
    </citation>
    <scope>NUCLEOTIDE SEQUENCE</scope>
    <source>
        <strain evidence="7">Expedition CK06-06</strain>
    </source>
</reference>
<dbReference type="InterPro" id="IPR001173">
    <property type="entry name" value="Glyco_trans_2-like"/>
</dbReference>
<comment type="cofactor">
    <cofactor evidence="1">
        <name>Mg(2+)</name>
        <dbReference type="ChEBI" id="CHEBI:18420"/>
    </cofactor>
</comment>
<keyword evidence="3" id="KW-0328">Glycosyltransferase</keyword>
<organism evidence="7">
    <name type="scientific">marine sediment metagenome</name>
    <dbReference type="NCBI Taxonomy" id="412755"/>
    <lineage>
        <taxon>unclassified sequences</taxon>
        <taxon>metagenomes</taxon>
        <taxon>ecological metagenomes</taxon>
    </lineage>
</organism>
<feature type="domain" description="Glycosyltransferase 2-like" evidence="6">
    <location>
        <begin position="10"/>
        <end position="142"/>
    </location>
</feature>
<comment type="caution">
    <text evidence="7">The sequence shown here is derived from an EMBL/GenBank/DDBJ whole genome shotgun (WGS) entry which is preliminary data.</text>
</comment>
<keyword evidence="4" id="KW-0808">Transferase</keyword>